<dbReference type="Pfam" id="PF01558">
    <property type="entry name" value="POR"/>
    <property type="match status" value="1"/>
</dbReference>
<reference evidence="5" key="1">
    <citation type="submission" date="2018-06" db="EMBL/GenBank/DDBJ databases">
        <authorList>
            <person name="Zhirakovskaya E."/>
        </authorList>
    </citation>
    <scope>NUCLEOTIDE SEQUENCE</scope>
</reference>
<dbReference type="Gene3D" id="3.40.920.10">
    <property type="entry name" value="Pyruvate-ferredoxin oxidoreductase, PFOR, domain III"/>
    <property type="match status" value="1"/>
</dbReference>
<gene>
    <name evidence="5" type="ORF">MNBD_NITROSPINAE04-35</name>
</gene>
<keyword evidence="1 5" id="KW-0560">Oxidoreductase</keyword>
<dbReference type="SUPFAM" id="SSF53323">
    <property type="entry name" value="Pyruvate-ferredoxin oxidoreductase, PFOR, domain III"/>
    <property type="match status" value="1"/>
</dbReference>
<dbReference type="AlphaFoldDB" id="A0A3B1BBI8"/>
<evidence type="ECO:0000259" key="3">
    <source>
        <dbReference type="Pfam" id="PF01855"/>
    </source>
</evidence>
<dbReference type="GO" id="GO:0016903">
    <property type="term" value="F:oxidoreductase activity, acting on the aldehyde or oxo group of donors"/>
    <property type="evidence" value="ECO:0007669"/>
    <property type="project" value="InterPro"/>
</dbReference>
<dbReference type="FunFam" id="3.40.50.970:FF:000022">
    <property type="entry name" value="2-oxoglutarate ferredoxin oxidoreductase alpha subunit"/>
    <property type="match status" value="1"/>
</dbReference>
<dbReference type="Gene3D" id="3.40.50.920">
    <property type="match status" value="1"/>
</dbReference>
<evidence type="ECO:0000259" key="2">
    <source>
        <dbReference type="Pfam" id="PF01558"/>
    </source>
</evidence>
<evidence type="ECO:0000259" key="4">
    <source>
        <dbReference type="Pfam" id="PF17147"/>
    </source>
</evidence>
<proteinExistence type="predicted"/>
<dbReference type="CDD" id="cd07034">
    <property type="entry name" value="TPP_PYR_PFOR_IOR-alpha_like"/>
    <property type="match status" value="1"/>
</dbReference>
<dbReference type="InterPro" id="IPR033412">
    <property type="entry name" value="PFOR_II"/>
</dbReference>
<organism evidence="5">
    <name type="scientific">hydrothermal vent metagenome</name>
    <dbReference type="NCBI Taxonomy" id="652676"/>
    <lineage>
        <taxon>unclassified sequences</taxon>
        <taxon>metagenomes</taxon>
        <taxon>ecological metagenomes</taxon>
    </lineage>
</organism>
<evidence type="ECO:0000256" key="1">
    <source>
        <dbReference type="ARBA" id="ARBA00023002"/>
    </source>
</evidence>
<accession>A0A3B1BBI8</accession>
<dbReference type="InterPro" id="IPR002880">
    <property type="entry name" value="Pyrv_Fd/Flavodoxin_OxRdtase_N"/>
</dbReference>
<dbReference type="InterPro" id="IPR002869">
    <property type="entry name" value="Pyrv_flavodox_OxRed_cen"/>
</dbReference>
<dbReference type="GO" id="GO:0006979">
    <property type="term" value="P:response to oxidative stress"/>
    <property type="evidence" value="ECO:0007669"/>
    <property type="project" value="TreeGrafter"/>
</dbReference>
<dbReference type="NCBIfam" id="TIGR03710">
    <property type="entry name" value="OAFO_sf"/>
    <property type="match status" value="1"/>
</dbReference>
<dbReference type="Pfam" id="PF17147">
    <property type="entry name" value="PFOR_II"/>
    <property type="match status" value="1"/>
</dbReference>
<protein>
    <submittedName>
        <fullName evidence="5">2-oxoglutarate/2-oxoacid ferredoxin oxidoreductase, gamma subunit / 2-oxoglutarate/2-oxoacid ferredoxin oxidoreductase, alpha subunit</fullName>
        <ecNumber evidence="5">1.2.7.-</ecNumber>
    </submittedName>
</protein>
<evidence type="ECO:0000313" key="5">
    <source>
        <dbReference type="EMBL" id="VAX15646.1"/>
    </source>
</evidence>
<dbReference type="InterPro" id="IPR050722">
    <property type="entry name" value="Pyruvate:ferred/Flavod_OxRd"/>
</dbReference>
<dbReference type="EMBL" id="UOGA01000045">
    <property type="protein sequence ID" value="VAX15646.1"/>
    <property type="molecule type" value="Genomic_DNA"/>
</dbReference>
<dbReference type="PANTHER" id="PTHR32154:SF20">
    <property type="entry name" value="2-OXOGLUTARATE OXIDOREDUCTASE SUBUNIT KORA"/>
    <property type="match status" value="1"/>
</dbReference>
<feature type="domain" description="Pyruvate:ferredoxin oxidoreductase core" evidence="4">
    <location>
        <begin position="476"/>
        <end position="553"/>
    </location>
</feature>
<feature type="domain" description="Pyruvate/ketoisovalerate oxidoreductase catalytic" evidence="2">
    <location>
        <begin position="15"/>
        <end position="179"/>
    </location>
</feature>
<dbReference type="EC" id="1.2.7.-" evidence="5"/>
<dbReference type="InterPro" id="IPR009014">
    <property type="entry name" value="Transketo_C/PFOR_II"/>
</dbReference>
<dbReference type="Gene3D" id="3.40.50.970">
    <property type="match status" value="1"/>
</dbReference>
<dbReference type="Pfam" id="PF01855">
    <property type="entry name" value="POR_N"/>
    <property type="match status" value="1"/>
</dbReference>
<dbReference type="SUPFAM" id="SSF52922">
    <property type="entry name" value="TK C-terminal domain-like"/>
    <property type="match status" value="1"/>
</dbReference>
<name>A0A3B1BBI8_9ZZZZ</name>
<dbReference type="PANTHER" id="PTHR32154">
    <property type="entry name" value="PYRUVATE-FLAVODOXIN OXIDOREDUCTASE-RELATED"/>
    <property type="match status" value="1"/>
</dbReference>
<dbReference type="InterPro" id="IPR022367">
    <property type="entry name" value="2-oxoacid/accept_OxRdtase_asu"/>
</dbReference>
<sequence>MGGAKDLIIRVGGEGGEGIISSGDMVAQAAVRSGLEVLTFKTFPAEIKGGYAMYQTRFSHETILSEGSGFDVMCAFNQEALDVNVPLLHEGNVLIYDYPGGDIAEEQNIPGVTCYPVPMSKLAKEDIGTYRAKNMVALGAISELFSISIDSIRQIIDLKFGKKGKEVVEINNRGLNAGIAHVKNNLKKTDPYKMDPGKPSSDVMVISGNEAIGLGALLAGVEFFSAYPITPATEIANFLSRHLPKFNGTLVQAEDEIASLANVIGASYGGAKSMTATSGPGLSLMQELIGMATMMEVPVVIADVQRGGPSTGLPTKHEQSDLFLAAHGCHGDGSKVVLSPEGVEDCIYMTVEAFNIAEKYQVPVLILSDGSLGFRTNSIKVPDPSKIKTIARETYGADGDGSLFQRYQHTDSGVSPMSIPGQAGGCYISTGLEHAESSAPKYTSDNRTAMIDKRFHKLDDLEDFFPETEADNQDGAQLGLIAWGSTIGTVREAVGLAREAGYKVSALYPKLVWPLPLKALESFGAKHSKILIPEINKQAQLARIIQSETDIKPISYNIYGGMPFSPEMIVDKIKEVI</sequence>
<dbReference type="InterPro" id="IPR019752">
    <property type="entry name" value="Pyrv/ketoisovalerate_OxRed_cat"/>
</dbReference>
<dbReference type="SUPFAM" id="SSF52518">
    <property type="entry name" value="Thiamin diphosphate-binding fold (THDP-binding)"/>
    <property type="match status" value="1"/>
</dbReference>
<feature type="domain" description="Pyruvate flavodoxin/ferredoxin oxidoreductase pyrimidine binding" evidence="3">
    <location>
        <begin position="215"/>
        <end position="451"/>
    </location>
</feature>
<dbReference type="InterPro" id="IPR029061">
    <property type="entry name" value="THDP-binding"/>
</dbReference>